<comment type="caution">
    <text evidence="1">The sequence shown here is derived from an EMBL/GenBank/DDBJ whole genome shotgun (WGS) entry which is preliminary data.</text>
</comment>
<dbReference type="Proteomes" id="UP001234297">
    <property type="component" value="Chromosome 10"/>
</dbReference>
<protein>
    <submittedName>
        <fullName evidence="1">Uncharacterized protein</fullName>
    </submittedName>
</protein>
<accession>A0ACC2KKV2</accession>
<gene>
    <name evidence="1" type="ORF">MRB53_030303</name>
</gene>
<dbReference type="EMBL" id="CM056818">
    <property type="protein sequence ID" value="KAJ8621774.1"/>
    <property type="molecule type" value="Genomic_DNA"/>
</dbReference>
<organism evidence="1 2">
    <name type="scientific">Persea americana</name>
    <name type="common">Avocado</name>
    <dbReference type="NCBI Taxonomy" id="3435"/>
    <lineage>
        <taxon>Eukaryota</taxon>
        <taxon>Viridiplantae</taxon>
        <taxon>Streptophyta</taxon>
        <taxon>Embryophyta</taxon>
        <taxon>Tracheophyta</taxon>
        <taxon>Spermatophyta</taxon>
        <taxon>Magnoliopsida</taxon>
        <taxon>Magnoliidae</taxon>
        <taxon>Laurales</taxon>
        <taxon>Lauraceae</taxon>
        <taxon>Persea</taxon>
    </lineage>
</organism>
<sequence length="393" mass="44824">MALESSIFHLLLFSILLPSGALLTLHTLQAHSESIRPARILQENNSSRASNSSSNSSYVPAMFIFGDSSADCGTGIINRWLQERADHLPYGRDFDTHRPTGRFCNGRIPVDYLAQRLGLPFVPPWLPRFRGMQDVLHGMNYASAGAGILSFNALDRGNMISFMQQVGLFTETFQQIQTRRGARDAIDMISKSLFYISIGSNDFIHYLLQNSSGVQSRYWPWEFNQLLVRNIRNELRSFYDTHARRMVVMGVAPLGCAPYYLSHYRSWNGGCVEAINNMIFEFNTAMRFMVYELGQELPDANITFCDAFEGFMDIVKNYQSYGFQTVTDACCGFGKYGGWFMCRADITCRNASNHIWWDRFHPTDRVNAILADNVWSGMHSKMCYPVYLQEMVS</sequence>
<proteinExistence type="predicted"/>
<reference evidence="1 2" key="1">
    <citation type="journal article" date="2022" name="Hortic Res">
        <title>A haplotype resolved chromosomal level avocado genome allows analysis of novel avocado genes.</title>
        <authorList>
            <person name="Nath O."/>
            <person name="Fletcher S.J."/>
            <person name="Hayward A."/>
            <person name="Shaw L.M."/>
            <person name="Masouleh A.K."/>
            <person name="Furtado A."/>
            <person name="Henry R.J."/>
            <person name="Mitter N."/>
        </authorList>
    </citation>
    <scope>NUCLEOTIDE SEQUENCE [LARGE SCALE GENOMIC DNA]</scope>
    <source>
        <strain evidence="2">cv. Hass</strain>
    </source>
</reference>
<evidence type="ECO:0000313" key="2">
    <source>
        <dbReference type="Proteomes" id="UP001234297"/>
    </source>
</evidence>
<evidence type="ECO:0000313" key="1">
    <source>
        <dbReference type="EMBL" id="KAJ8621774.1"/>
    </source>
</evidence>
<name>A0ACC2KKV2_PERAE</name>
<keyword evidence="2" id="KW-1185">Reference proteome</keyword>